<organism evidence="2 3">
    <name type="scientific">Candidatus Companilactobacillus pullicola</name>
    <dbReference type="NCBI Taxonomy" id="2838523"/>
    <lineage>
        <taxon>Bacteria</taxon>
        <taxon>Bacillati</taxon>
        <taxon>Bacillota</taxon>
        <taxon>Bacilli</taxon>
        <taxon>Lactobacillales</taxon>
        <taxon>Lactobacillaceae</taxon>
        <taxon>Companilactobacillus</taxon>
    </lineage>
</organism>
<sequence length="178" mass="21001">MNKVDKYVIKWFLGSTAVVDERTKRELGMAAIRATFAFFVFEMLFALVSMIYFMNANVKNYENALYITMLIQIFMTFAILIGFISIPLSKKKLLSKEISSNKQKKTMRMLKNYWIKMAPMEFLIYWLVSVAINTNKSSFFDNLFNPHRIADALIFTIIFSIFMYLYEKRSIHVVKEDK</sequence>
<comment type="caution">
    <text evidence="2">The sequence shown here is derived from an EMBL/GenBank/DDBJ whole genome shotgun (WGS) entry which is preliminary data.</text>
</comment>
<name>A0A9D1ZPZ3_9LACO</name>
<feature type="transmembrane region" description="Helical" evidence="1">
    <location>
        <begin position="30"/>
        <end position="53"/>
    </location>
</feature>
<accession>A0A9D1ZPZ3</accession>
<dbReference type="EMBL" id="DXCM01000093">
    <property type="protein sequence ID" value="HIY93785.1"/>
    <property type="molecule type" value="Genomic_DNA"/>
</dbReference>
<keyword evidence="1" id="KW-0812">Transmembrane</keyword>
<gene>
    <name evidence="2" type="ORF">H9820_12695</name>
</gene>
<keyword evidence="1" id="KW-1133">Transmembrane helix</keyword>
<dbReference type="Proteomes" id="UP000824013">
    <property type="component" value="Unassembled WGS sequence"/>
</dbReference>
<keyword evidence="1" id="KW-0472">Membrane</keyword>
<evidence type="ECO:0000256" key="1">
    <source>
        <dbReference type="SAM" id="Phobius"/>
    </source>
</evidence>
<dbReference type="AlphaFoldDB" id="A0A9D1ZPZ3"/>
<evidence type="ECO:0000313" key="2">
    <source>
        <dbReference type="EMBL" id="HIY93785.1"/>
    </source>
</evidence>
<reference evidence="2" key="2">
    <citation type="submission" date="2021-04" db="EMBL/GenBank/DDBJ databases">
        <authorList>
            <person name="Gilroy R."/>
        </authorList>
    </citation>
    <scope>NUCLEOTIDE SEQUENCE</scope>
    <source>
        <strain evidence="2">3204</strain>
    </source>
</reference>
<feature type="transmembrane region" description="Helical" evidence="1">
    <location>
        <begin position="65"/>
        <end position="89"/>
    </location>
</feature>
<dbReference type="Pfam" id="PF11683">
    <property type="entry name" value="DUF3278"/>
    <property type="match status" value="1"/>
</dbReference>
<reference evidence="2" key="1">
    <citation type="journal article" date="2021" name="PeerJ">
        <title>Extensive microbial diversity within the chicken gut microbiome revealed by metagenomics and culture.</title>
        <authorList>
            <person name="Gilroy R."/>
            <person name="Ravi A."/>
            <person name="Getino M."/>
            <person name="Pursley I."/>
            <person name="Horton D.L."/>
            <person name="Alikhan N.F."/>
            <person name="Baker D."/>
            <person name="Gharbi K."/>
            <person name="Hall N."/>
            <person name="Watson M."/>
            <person name="Adriaenssens E.M."/>
            <person name="Foster-Nyarko E."/>
            <person name="Jarju S."/>
            <person name="Secka A."/>
            <person name="Antonio M."/>
            <person name="Oren A."/>
            <person name="Chaudhuri R.R."/>
            <person name="La Ragione R."/>
            <person name="Hildebrand F."/>
            <person name="Pallen M.J."/>
        </authorList>
    </citation>
    <scope>NUCLEOTIDE SEQUENCE</scope>
    <source>
        <strain evidence="2">3204</strain>
    </source>
</reference>
<protein>
    <submittedName>
        <fullName evidence="2">DUF3278 domain-containing protein</fullName>
    </submittedName>
</protein>
<feature type="transmembrane region" description="Helical" evidence="1">
    <location>
        <begin position="110"/>
        <end position="128"/>
    </location>
</feature>
<feature type="transmembrane region" description="Helical" evidence="1">
    <location>
        <begin position="148"/>
        <end position="166"/>
    </location>
</feature>
<dbReference type="InterPro" id="IPR021697">
    <property type="entry name" value="DUF3278"/>
</dbReference>
<proteinExistence type="predicted"/>
<evidence type="ECO:0000313" key="3">
    <source>
        <dbReference type="Proteomes" id="UP000824013"/>
    </source>
</evidence>